<dbReference type="Proteomes" id="UP000673383">
    <property type="component" value="Unassembled WGS sequence"/>
</dbReference>
<dbReference type="EMBL" id="JBGBZA010000002">
    <property type="protein sequence ID" value="MEY9313606.1"/>
    <property type="molecule type" value="Genomic_DNA"/>
</dbReference>
<evidence type="ECO:0000313" key="3">
    <source>
        <dbReference type="EMBL" id="MBP1291635.1"/>
    </source>
</evidence>
<evidence type="ECO:0000259" key="2">
    <source>
        <dbReference type="Pfam" id="PF13358"/>
    </source>
</evidence>
<evidence type="ECO:0000313" key="6">
    <source>
        <dbReference type="Proteomes" id="UP001565471"/>
    </source>
</evidence>
<name>A0A8I2BY82_BRAEL</name>
<reference evidence="3" key="1">
    <citation type="submission" date="2021-02" db="EMBL/GenBank/DDBJ databases">
        <title>Genomic Encyclopedia of Type Strains, Phase IV (KMG-V): Genome sequencing to study the core and pangenomes of soil and plant-associated prokaryotes.</title>
        <authorList>
            <person name="Whitman W."/>
        </authorList>
    </citation>
    <scope>NUCLEOTIDE SEQUENCE</scope>
    <source>
        <strain evidence="3">USDA 406</strain>
    </source>
</reference>
<dbReference type="AlphaFoldDB" id="A0A8I2BY82"/>
<dbReference type="NCBIfam" id="NF033545">
    <property type="entry name" value="transpos_IS630"/>
    <property type="match status" value="1"/>
</dbReference>
<evidence type="ECO:0000256" key="1">
    <source>
        <dbReference type="SAM" id="MobiDB-lite"/>
    </source>
</evidence>
<reference evidence="4 6" key="2">
    <citation type="submission" date="2024-07" db="EMBL/GenBank/DDBJ databases">
        <title>Genomic Encyclopedia of Type Strains, Phase V (KMG-V): Genome sequencing to study the core and pangenomes of soil and plant-associated prokaryotes.</title>
        <authorList>
            <person name="Whitman W."/>
        </authorList>
    </citation>
    <scope>NUCLEOTIDE SEQUENCE [LARGE SCALE GENOMIC DNA]</scope>
    <source>
        <strain evidence="4 6">USDA 415</strain>
    </source>
</reference>
<dbReference type="PANTHER" id="PTHR30347">
    <property type="entry name" value="POTASSIUM CHANNEL RELATED"/>
    <property type="match status" value="1"/>
</dbReference>
<evidence type="ECO:0000313" key="4">
    <source>
        <dbReference type="EMBL" id="MEY9313606.1"/>
    </source>
</evidence>
<dbReference type="Pfam" id="PF13358">
    <property type="entry name" value="DDE_3"/>
    <property type="match status" value="1"/>
</dbReference>
<dbReference type="InterPro" id="IPR052702">
    <property type="entry name" value="MscS-like_channel"/>
</dbReference>
<feature type="region of interest" description="Disordered" evidence="1">
    <location>
        <begin position="388"/>
        <end position="444"/>
    </location>
</feature>
<feature type="compositionally biased region" description="Basic and acidic residues" evidence="1">
    <location>
        <begin position="417"/>
        <end position="441"/>
    </location>
</feature>
<dbReference type="SUPFAM" id="SSF46689">
    <property type="entry name" value="Homeodomain-like"/>
    <property type="match status" value="1"/>
</dbReference>
<dbReference type="InterPro" id="IPR047655">
    <property type="entry name" value="Transpos_IS630-like"/>
</dbReference>
<feature type="domain" description="Tc1-like transposase DDE" evidence="2">
    <location>
        <begin position="173"/>
        <end position="300"/>
    </location>
</feature>
<sequence length="483" mass="54690">MIPEAREVHLSRKDRKVLEACCRSPVTLQRDLKRARIVLLAADGRSTRSIAKEVGVQPRIVSLWRHRYADHGLEGLQDKPRPGKQPIYTKTTDKRILKLLDKPPPQGFARWTGPLLAEALGDVDVQYVWRFLRSHKIDLVARKSWCESNDPNFTAKAADVVGLYVAPPAKAIVLCVDEKPSIQALERAQGYLKLPNGRALTGQSHDYKRHGTTTLFAALEVATGKIIATHSKRRRRVEFLDFMNSVTAAFPNRKLHVILDNLNTHKKNEDWLKAHPNVQFHFTPTSASWLNQVEVWFSLAGAVAQRHLLHEPQAASGTHRCLRQRIQRQSRALRLDQEKGPSTPFQRPPYHSALIPGTRRIARRGEHLRALSPRRHCRLDLLRLVQGVSRGRQAPPGRRHGTSCDLRRGEGPPPGGRRLEGGRRRSDAGEPSAQKKYERRWGGRGMRYPASEKAEIHPFGRAIAPPAKRTLDKLGIPRATFYR</sequence>
<keyword evidence="6" id="KW-1185">Reference proteome</keyword>
<dbReference type="InterPro" id="IPR009057">
    <property type="entry name" value="Homeodomain-like_sf"/>
</dbReference>
<accession>A0A8I2BY82</accession>
<comment type="caution">
    <text evidence="3">The sequence shown here is derived from an EMBL/GenBank/DDBJ whole genome shotgun (WGS) entry which is preliminary data.</text>
</comment>
<dbReference type="PANTHER" id="PTHR30347:SF1">
    <property type="entry name" value="MECHANOSENSITIVE CHANNEL MSCK"/>
    <property type="match status" value="1"/>
</dbReference>
<dbReference type="Proteomes" id="UP001565471">
    <property type="component" value="Unassembled WGS sequence"/>
</dbReference>
<evidence type="ECO:0000313" key="5">
    <source>
        <dbReference type="Proteomes" id="UP000673383"/>
    </source>
</evidence>
<protein>
    <submittedName>
        <fullName evidence="3">Transposase</fullName>
    </submittedName>
</protein>
<organism evidence="3 5">
    <name type="scientific">Bradyrhizobium elkanii</name>
    <dbReference type="NCBI Taxonomy" id="29448"/>
    <lineage>
        <taxon>Bacteria</taxon>
        <taxon>Pseudomonadati</taxon>
        <taxon>Pseudomonadota</taxon>
        <taxon>Alphaproteobacteria</taxon>
        <taxon>Hyphomicrobiales</taxon>
        <taxon>Nitrobacteraceae</taxon>
        <taxon>Bradyrhizobium</taxon>
    </lineage>
</organism>
<dbReference type="InterPro" id="IPR038717">
    <property type="entry name" value="Tc1-like_DDE_dom"/>
</dbReference>
<gene>
    <name evidence="4" type="ORF">ABIF29_000405</name>
    <name evidence="3" type="ORF">JOH49_001388</name>
</gene>
<dbReference type="EMBL" id="JAFICZ010000001">
    <property type="protein sequence ID" value="MBP1291635.1"/>
    <property type="molecule type" value="Genomic_DNA"/>
</dbReference>
<feature type="region of interest" description="Disordered" evidence="1">
    <location>
        <begin position="332"/>
        <end position="352"/>
    </location>
</feature>
<dbReference type="Pfam" id="PF13565">
    <property type="entry name" value="HTH_32"/>
    <property type="match status" value="1"/>
</dbReference>
<proteinExistence type="predicted"/>